<organism evidence="3 4">
    <name type="scientific">Oryctes borbonicus</name>
    <dbReference type="NCBI Taxonomy" id="1629725"/>
    <lineage>
        <taxon>Eukaryota</taxon>
        <taxon>Metazoa</taxon>
        <taxon>Ecdysozoa</taxon>
        <taxon>Arthropoda</taxon>
        <taxon>Hexapoda</taxon>
        <taxon>Insecta</taxon>
        <taxon>Pterygota</taxon>
        <taxon>Neoptera</taxon>
        <taxon>Endopterygota</taxon>
        <taxon>Coleoptera</taxon>
        <taxon>Polyphaga</taxon>
        <taxon>Scarabaeiformia</taxon>
        <taxon>Scarabaeidae</taxon>
        <taxon>Dynastinae</taxon>
        <taxon>Oryctes</taxon>
    </lineage>
</organism>
<feature type="compositionally biased region" description="Polar residues" evidence="2">
    <location>
        <begin position="352"/>
        <end position="369"/>
    </location>
</feature>
<evidence type="ECO:0000313" key="3">
    <source>
        <dbReference type="EMBL" id="KRT81439.1"/>
    </source>
</evidence>
<dbReference type="EMBL" id="LJIG01016159">
    <property type="protein sequence ID" value="KRT81439.1"/>
    <property type="molecule type" value="Genomic_DNA"/>
</dbReference>
<reference evidence="3 4" key="1">
    <citation type="submission" date="2015-09" db="EMBL/GenBank/DDBJ databases">
        <title>Draft genome of the scarab beetle Oryctes borbonicus.</title>
        <authorList>
            <person name="Meyer J.M."/>
            <person name="Markov G.V."/>
            <person name="Baskaran P."/>
            <person name="Herrmann M."/>
            <person name="Sommer R.J."/>
            <person name="Roedelsperger C."/>
        </authorList>
    </citation>
    <scope>NUCLEOTIDE SEQUENCE [LARGE SCALE GENOMIC DNA]</scope>
    <source>
        <strain evidence="3">OB123</strain>
        <tissue evidence="3">Whole animal</tissue>
    </source>
</reference>
<accession>A0A0T6B1T9</accession>
<evidence type="ECO:0000313" key="4">
    <source>
        <dbReference type="Proteomes" id="UP000051574"/>
    </source>
</evidence>
<comment type="caution">
    <text evidence="3">The sequence shown here is derived from an EMBL/GenBank/DDBJ whole genome shotgun (WGS) entry which is preliminary data.</text>
</comment>
<keyword evidence="4" id="KW-1185">Reference proteome</keyword>
<name>A0A0T6B1T9_9SCAR</name>
<dbReference type="Proteomes" id="UP000051574">
    <property type="component" value="Unassembled WGS sequence"/>
</dbReference>
<feature type="coiled-coil region" evidence="1">
    <location>
        <begin position="80"/>
        <end position="107"/>
    </location>
</feature>
<keyword evidence="1" id="KW-0175">Coiled coil</keyword>
<dbReference type="OrthoDB" id="10523390at2759"/>
<proteinExistence type="predicted"/>
<protein>
    <submittedName>
        <fullName evidence="3">Uncharacterized protein</fullName>
    </submittedName>
</protein>
<gene>
    <name evidence="3" type="ORF">AMK59_5749</name>
</gene>
<sequence>MFNSFFSKDKNLQNRENIRQLESILLKLQNIFKYHITPIAWATENVENLFPKITKSNENVLRYNLLCSLAYEKRSFANTLQQMQPAADNFELKLKQLKQECNEFLDICYKYLEADTSSILMETGYKCICDFTITIANEIYPKGDMYVNLLQQKTISEAHKSALLGFLRKFVFSNLVPESRALKYFSNICKVIMERGLPFSLLPNILLYYNSQYERYGKIFDQILKDMDKLDTNVIGIVVSSTLFLEYLDVMSKSTNRNFTYLKKIELHFTRILSTQSLVSVLRFAIDAGFTEEMNLPFLHYLIHLCVNLPANSKVFLLNYMLDNVNYNKFQGDTYVIELANFLGNNKRKRNTTASGRPSKMSSSTRSVTDLASTLESALDLSEDN</sequence>
<dbReference type="AlphaFoldDB" id="A0A0T6B1T9"/>
<evidence type="ECO:0000256" key="1">
    <source>
        <dbReference type="SAM" id="Coils"/>
    </source>
</evidence>
<evidence type="ECO:0000256" key="2">
    <source>
        <dbReference type="SAM" id="MobiDB-lite"/>
    </source>
</evidence>
<feature type="region of interest" description="Disordered" evidence="2">
    <location>
        <begin position="348"/>
        <end position="369"/>
    </location>
</feature>